<comment type="subcellular location">
    <subcellularLocation>
        <location evidence="3">Cytoplasm</location>
    </subcellularLocation>
    <subcellularLocation>
        <location evidence="2">Nucleus</location>
    </subcellularLocation>
</comment>
<evidence type="ECO:0000256" key="10">
    <source>
        <dbReference type="ARBA" id="ARBA00023242"/>
    </source>
</evidence>
<evidence type="ECO:0000256" key="1">
    <source>
        <dbReference type="ARBA" id="ARBA00001968"/>
    </source>
</evidence>
<dbReference type="Pfam" id="PF13359">
    <property type="entry name" value="DDE_Tnp_4"/>
    <property type="match status" value="1"/>
</dbReference>
<evidence type="ECO:0000256" key="5">
    <source>
        <dbReference type="ARBA" id="ARBA00015519"/>
    </source>
</evidence>
<comment type="function">
    <text evidence="12">Transposase-derived protein that may have nuclease activity. Does not have transposase activity.</text>
</comment>
<dbReference type="InterPro" id="IPR026103">
    <property type="entry name" value="HARBI1_animal"/>
</dbReference>
<organism evidence="15 16">
    <name type="scientific">Zophobas morio</name>
    <dbReference type="NCBI Taxonomy" id="2755281"/>
    <lineage>
        <taxon>Eukaryota</taxon>
        <taxon>Metazoa</taxon>
        <taxon>Ecdysozoa</taxon>
        <taxon>Arthropoda</taxon>
        <taxon>Hexapoda</taxon>
        <taxon>Insecta</taxon>
        <taxon>Pterygota</taxon>
        <taxon>Neoptera</taxon>
        <taxon>Endopterygota</taxon>
        <taxon>Coleoptera</taxon>
        <taxon>Polyphaga</taxon>
        <taxon>Cucujiformia</taxon>
        <taxon>Tenebrionidae</taxon>
        <taxon>Zophobas</taxon>
    </lineage>
</organism>
<dbReference type="EMBL" id="JALNTZ010000002">
    <property type="protein sequence ID" value="KAJ3662280.1"/>
    <property type="molecule type" value="Genomic_DNA"/>
</dbReference>
<dbReference type="PANTHER" id="PTHR22930">
    <property type="match status" value="1"/>
</dbReference>
<proteinExistence type="inferred from homology"/>
<dbReference type="PRINTS" id="PR02086">
    <property type="entry name" value="PUTNUCHARBI1"/>
</dbReference>
<dbReference type="PANTHER" id="PTHR22930:SF289">
    <property type="entry name" value="DDE TNP4 DOMAIN-CONTAINING PROTEIN-RELATED"/>
    <property type="match status" value="1"/>
</dbReference>
<evidence type="ECO:0000256" key="11">
    <source>
        <dbReference type="ARBA" id="ARBA00030126"/>
    </source>
</evidence>
<evidence type="ECO:0000256" key="9">
    <source>
        <dbReference type="ARBA" id="ARBA00022801"/>
    </source>
</evidence>
<evidence type="ECO:0000259" key="14">
    <source>
        <dbReference type="Pfam" id="PF13359"/>
    </source>
</evidence>
<dbReference type="GO" id="GO:0016787">
    <property type="term" value="F:hydrolase activity"/>
    <property type="evidence" value="ECO:0007669"/>
    <property type="project" value="UniProtKB-KW"/>
</dbReference>
<comment type="caution">
    <text evidence="15">The sequence shown here is derived from an EMBL/GenBank/DDBJ whole genome shotgun (WGS) entry which is preliminary data.</text>
</comment>
<dbReference type="GO" id="GO:0004518">
    <property type="term" value="F:nuclease activity"/>
    <property type="evidence" value="ECO:0007669"/>
    <property type="project" value="UniProtKB-KW"/>
</dbReference>
<feature type="domain" description="DDE Tnp4" evidence="14">
    <location>
        <begin position="155"/>
        <end position="306"/>
    </location>
</feature>
<dbReference type="Proteomes" id="UP001168821">
    <property type="component" value="Unassembled WGS sequence"/>
</dbReference>
<evidence type="ECO:0000256" key="8">
    <source>
        <dbReference type="ARBA" id="ARBA00022723"/>
    </source>
</evidence>
<evidence type="ECO:0000256" key="12">
    <source>
        <dbReference type="ARBA" id="ARBA00045850"/>
    </source>
</evidence>
<keyword evidence="16" id="KW-1185">Reference proteome</keyword>
<reference evidence="15" key="1">
    <citation type="journal article" date="2023" name="G3 (Bethesda)">
        <title>Whole genome assemblies of Zophobas morio and Tenebrio molitor.</title>
        <authorList>
            <person name="Kaur S."/>
            <person name="Stinson S.A."/>
            <person name="diCenzo G.C."/>
        </authorList>
    </citation>
    <scope>NUCLEOTIDE SEQUENCE</scope>
    <source>
        <strain evidence="15">QUZm001</strain>
    </source>
</reference>
<dbReference type="GO" id="GO:0005634">
    <property type="term" value="C:nucleus"/>
    <property type="evidence" value="ECO:0007669"/>
    <property type="project" value="UniProtKB-SubCell"/>
</dbReference>
<comment type="similarity">
    <text evidence="4">Belongs to the HARBI1 family.</text>
</comment>
<dbReference type="InterPro" id="IPR045249">
    <property type="entry name" value="HARBI1-like"/>
</dbReference>
<protein>
    <recommendedName>
        <fullName evidence="5">Putative nuclease HARBI1</fullName>
    </recommendedName>
    <alternativeName>
        <fullName evidence="11">Harbinger transposase-derived nuclease</fullName>
    </alternativeName>
</protein>
<evidence type="ECO:0000256" key="2">
    <source>
        <dbReference type="ARBA" id="ARBA00004123"/>
    </source>
</evidence>
<keyword evidence="8" id="KW-0479">Metal-binding</keyword>
<name>A0AA38IRZ3_9CUCU</name>
<evidence type="ECO:0000313" key="16">
    <source>
        <dbReference type="Proteomes" id="UP001168821"/>
    </source>
</evidence>
<gene>
    <name evidence="15" type="ORF">Zmor_006635</name>
</gene>
<evidence type="ECO:0000256" key="4">
    <source>
        <dbReference type="ARBA" id="ARBA00006958"/>
    </source>
</evidence>
<comment type="cofactor">
    <cofactor evidence="1">
        <name>a divalent metal cation</name>
        <dbReference type="ChEBI" id="CHEBI:60240"/>
    </cofactor>
</comment>
<dbReference type="GO" id="GO:0046872">
    <property type="term" value="F:metal ion binding"/>
    <property type="evidence" value="ECO:0007669"/>
    <property type="project" value="UniProtKB-KW"/>
</dbReference>
<keyword evidence="6" id="KW-0963">Cytoplasm</keyword>
<keyword evidence="9" id="KW-0378">Hydrolase</keyword>
<evidence type="ECO:0000256" key="13">
    <source>
        <dbReference type="SAM" id="MobiDB-lite"/>
    </source>
</evidence>
<evidence type="ECO:0000256" key="6">
    <source>
        <dbReference type="ARBA" id="ARBA00022490"/>
    </source>
</evidence>
<feature type="region of interest" description="Disordered" evidence="13">
    <location>
        <begin position="1"/>
        <end position="20"/>
    </location>
</feature>
<accession>A0AA38IRZ3</accession>
<evidence type="ECO:0000313" key="15">
    <source>
        <dbReference type="EMBL" id="KAJ3662280.1"/>
    </source>
</evidence>
<dbReference type="GO" id="GO:0005737">
    <property type="term" value="C:cytoplasm"/>
    <property type="evidence" value="ECO:0007669"/>
    <property type="project" value="UniProtKB-SubCell"/>
</dbReference>
<keyword evidence="10" id="KW-0539">Nucleus</keyword>
<evidence type="ECO:0000256" key="7">
    <source>
        <dbReference type="ARBA" id="ARBA00022722"/>
    </source>
</evidence>
<keyword evidence="7" id="KW-0540">Nuclease</keyword>
<evidence type="ECO:0000256" key="3">
    <source>
        <dbReference type="ARBA" id="ARBA00004496"/>
    </source>
</evidence>
<sequence>MDFILESSSENEEDEQNRVQRVRRRRPRTFRPRINFNFITIFEFNQRFRLTSLKLEELVNIIGAPLQHETGRNHALSSRQQIQVALHWFGTGCQYHAIGDMHGLSKATVHRCIKNVTSAINRRLTRNIIRWPRNLFSVIRKFHQIAELPMVIGVVDGILINIDAPTVDEEGFVDRYGDHSINVMGVCGPDYNFYYINSNWPGSVHDGRVLRNSGLYRSMEAGWRPIANGYIIGDSAYPLKNWLITPVVVYPNDNAQNAFLIRHRQTRRVIEQAFGILKEKCPCLNRLRVKPFFAANIIRCCAAICNFSRDLDEDLPINEANLYAAHRENGENVNYDNNDDVDVGGRQRLQEIINHFRH</sequence>
<dbReference type="InterPro" id="IPR027806">
    <property type="entry name" value="HARBI1_dom"/>
</dbReference>
<dbReference type="AlphaFoldDB" id="A0AA38IRZ3"/>